<evidence type="ECO:0000313" key="7">
    <source>
        <dbReference type="Proteomes" id="UP000068210"/>
    </source>
</evidence>
<sequence>MARPERLPAPLAASMPWASYFAVCAAVISVGLALGLSLPLVSLRLEGWGHGPFAIGVMAAMPGIGVLLGAALAGRLATACGAARLMRLSLLVGALSVALLALLPGYLLWLALRLWLGVTLTLVFILGESWINQLAVEAWRGRLVALYGTGYALSQLSGPLLLSWLGTAGDAGFWGAVLLMLGGALLLLGARGAPRMDARPGVGRGLRGFCRHLSTVAWAVVLFAAFETMILTLLPVYGLRQGLDQATALRMAGAVVIGDALLQLPLGWLADRVPRRALFRTCGLVLLLVSLAIPALLQSAFIWGLLILFGASAGGLFTLALILVGERFRDAALVRANAHVAQLWGDRLPARTAGHRRGQPVAERACAAAADGWRRGRLSPAGAAPHGCRRGRLEPFHCTRAQGVSGPRHGRGAGGEGAEGRAPKDRCSQSRFSRPISSASQAWKWRQKLPGSVSSMRR</sequence>
<feature type="transmembrane region" description="Helical" evidence="5">
    <location>
        <begin position="215"/>
        <end position="237"/>
    </location>
</feature>
<feature type="transmembrane region" description="Helical" evidence="5">
    <location>
        <begin position="114"/>
        <end position="131"/>
    </location>
</feature>
<accession>A0A0C4WK86</accession>
<dbReference type="KEGG" id="acx:Achr_37380"/>
<evidence type="ECO:0000256" key="4">
    <source>
        <dbReference type="SAM" id="MobiDB-lite"/>
    </source>
</evidence>
<keyword evidence="3 5" id="KW-0472">Membrane</keyword>
<feature type="transmembrane region" description="Helical" evidence="5">
    <location>
        <begin position="143"/>
        <end position="165"/>
    </location>
</feature>
<dbReference type="EMBL" id="CP010415">
    <property type="protein sequence ID" value="AJE23128.1"/>
    <property type="molecule type" value="Genomic_DNA"/>
</dbReference>
<feature type="transmembrane region" description="Helical" evidence="5">
    <location>
        <begin position="20"/>
        <end position="41"/>
    </location>
</feature>
<name>A0A0C4WK86_9GAMM</name>
<reference evidence="6 7" key="1">
    <citation type="journal article" date="2015" name="PLoS ONE">
        <title>Azotobacter Genomes: The Genome of Azotobacter chroococcum NCIMB 8003 (ATCC 4412).</title>
        <authorList>
            <person name="Robson R.L."/>
            <person name="Jones R."/>
            <person name="Robson R.M."/>
            <person name="Schwartz A."/>
            <person name="Richardson T.H."/>
        </authorList>
    </citation>
    <scope>NUCLEOTIDE SEQUENCE [LARGE SCALE GENOMIC DNA]</scope>
    <source>
        <strain evidence="6 7">NCIMB 8003</strain>
    </source>
</reference>
<organism evidence="6 7">
    <name type="scientific">Azotobacter chroococcum NCIMB 8003</name>
    <dbReference type="NCBI Taxonomy" id="1328314"/>
    <lineage>
        <taxon>Bacteria</taxon>
        <taxon>Pseudomonadati</taxon>
        <taxon>Pseudomonadota</taxon>
        <taxon>Gammaproteobacteria</taxon>
        <taxon>Pseudomonadales</taxon>
        <taxon>Pseudomonadaceae</taxon>
        <taxon>Azotobacter</taxon>
    </lineage>
</organism>
<dbReference type="Proteomes" id="UP000068210">
    <property type="component" value="Chromosome"/>
</dbReference>
<keyword evidence="2 5" id="KW-1133">Transmembrane helix</keyword>
<dbReference type="AlphaFoldDB" id="A0A0C4WK86"/>
<dbReference type="HOGENOM" id="CLU_035018_0_1_6"/>
<feature type="compositionally biased region" description="Polar residues" evidence="4">
    <location>
        <begin position="429"/>
        <end position="441"/>
    </location>
</feature>
<keyword evidence="1 5" id="KW-0812">Transmembrane</keyword>
<dbReference type="CDD" id="cd17477">
    <property type="entry name" value="MFS_YcaD_like"/>
    <property type="match status" value="1"/>
</dbReference>
<protein>
    <submittedName>
        <fullName evidence="6">Major facilitator superfamily (MFS) transporter</fullName>
    </submittedName>
</protein>
<feature type="compositionally biased region" description="Basic and acidic residues" evidence="4">
    <location>
        <begin position="418"/>
        <end position="428"/>
    </location>
</feature>
<dbReference type="SUPFAM" id="SSF103473">
    <property type="entry name" value="MFS general substrate transporter"/>
    <property type="match status" value="1"/>
</dbReference>
<dbReference type="InterPro" id="IPR011701">
    <property type="entry name" value="MFS"/>
</dbReference>
<feature type="transmembrane region" description="Helical" evidence="5">
    <location>
        <begin position="53"/>
        <end position="73"/>
    </location>
</feature>
<feature type="transmembrane region" description="Helical" evidence="5">
    <location>
        <begin position="171"/>
        <end position="194"/>
    </location>
</feature>
<gene>
    <name evidence="6" type="ORF">Achr_37380</name>
</gene>
<keyword evidence="7" id="KW-1185">Reference proteome</keyword>
<evidence type="ECO:0000256" key="5">
    <source>
        <dbReference type="SAM" id="Phobius"/>
    </source>
</evidence>
<feature type="transmembrane region" description="Helical" evidence="5">
    <location>
        <begin position="85"/>
        <end position="108"/>
    </location>
</feature>
<dbReference type="InterPro" id="IPR047200">
    <property type="entry name" value="MFS_YcaD-like"/>
</dbReference>
<feature type="transmembrane region" description="Helical" evidence="5">
    <location>
        <begin position="277"/>
        <end position="297"/>
    </location>
</feature>
<dbReference type="InterPro" id="IPR036259">
    <property type="entry name" value="MFS_trans_sf"/>
</dbReference>
<dbReference type="GO" id="GO:0005886">
    <property type="term" value="C:plasma membrane"/>
    <property type="evidence" value="ECO:0007669"/>
    <property type="project" value="TreeGrafter"/>
</dbReference>
<evidence type="ECO:0000313" key="6">
    <source>
        <dbReference type="EMBL" id="AJE23128.1"/>
    </source>
</evidence>
<proteinExistence type="predicted"/>
<dbReference type="STRING" id="1328314.Achr_37380"/>
<evidence type="ECO:0000256" key="2">
    <source>
        <dbReference type="ARBA" id="ARBA00022989"/>
    </source>
</evidence>
<evidence type="ECO:0000256" key="1">
    <source>
        <dbReference type="ARBA" id="ARBA00022692"/>
    </source>
</evidence>
<feature type="transmembrane region" description="Helical" evidence="5">
    <location>
        <begin position="303"/>
        <end position="325"/>
    </location>
</feature>
<feature type="region of interest" description="Disordered" evidence="4">
    <location>
        <begin position="400"/>
        <end position="458"/>
    </location>
</feature>
<dbReference type="GO" id="GO:0022857">
    <property type="term" value="F:transmembrane transporter activity"/>
    <property type="evidence" value="ECO:0007669"/>
    <property type="project" value="InterPro"/>
</dbReference>
<evidence type="ECO:0000256" key="3">
    <source>
        <dbReference type="ARBA" id="ARBA00023136"/>
    </source>
</evidence>
<dbReference type="Pfam" id="PF07690">
    <property type="entry name" value="MFS_1"/>
    <property type="match status" value="1"/>
</dbReference>
<dbReference type="Gene3D" id="1.20.1250.20">
    <property type="entry name" value="MFS general substrate transporter like domains"/>
    <property type="match status" value="2"/>
</dbReference>
<dbReference type="PANTHER" id="PTHR23521">
    <property type="entry name" value="TRANSPORTER MFS SUPERFAMILY"/>
    <property type="match status" value="1"/>
</dbReference>
<dbReference type="PANTHER" id="PTHR23521:SF3">
    <property type="entry name" value="MFS TRANSPORTER"/>
    <property type="match status" value="1"/>
</dbReference>
<feature type="transmembrane region" description="Helical" evidence="5">
    <location>
        <begin position="249"/>
        <end position="270"/>
    </location>
</feature>